<comment type="subcellular location">
    <subcellularLocation>
        <location evidence="1">Membrane</location>
        <topology evidence="1">Multi-pass membrane protein</topology>
    </subcellularLocation>
</comment>
<gene>
    <name evidence="9" type="ORF">GCM10007933_06770</name>
</gene>
<dbReference type="InterPro" id="IPR017473">
    <property type="entry name" value="Undecaprenyl-P_gluc_Ptfrase"/>
</dbReference>
<keyword evidence="4 7" id="KW-0812">Transmembrane</keyword>
<feature type="domain" description="Bacterial sugar transferase" evidence="8">
    <location>
        <begin position="273"/>
        <end position="454"/>
    </location>
</feature>
<feature type="transmembrane region" description="Helical" evidence="7">
    <location>
        <begin position="108"/>
        <end position="126"/>
    </location>
</feature>
<sequence length="463" mass="51191">MQAAIERQAPGIKPHLSLISIFEALLDPIAFSGSLLGVANWFGVGGQPAYAVLAITVFLLAQPMPMHIDSGLKALYRGSWLKGVALFGILTLIGLLTGFGSAYAPEVLLVWFVVGPATAALARHAAHTFTPMVMAHAGYRQRAVIVGASHAGLAVADRLERSRRAGKRLLGFFDDRHSSRHARAGIHHLGKIKDLVDYVRDNDVDVIYIALPMSSQPRILQLLDELRDTTVSIYFVPDFFMTDLIQARMDDLGGLPVVAVCESPFTGVNGLFKQAFDFMLAAAILVMISPLLVAIAIAVKATSPGPVLFRQYRYGLDGERILVYKFRSMSVCENGDTITQARVGDSRVTPLGAFLRRTSLDELPQFINVLQGRMSIVGPRPHAVAHNETYRKLIKGYMIRHKVRPGITGWAQVNGCRGETETLDKMKRRIDFDLEYLRNWSFLLDLRIILRTVGLIRKDPNAY</sequence>
<keyword evidence="5 7" id="KW-1133">Transmembrane helix</keyword>
<name>A0ABQ6F8R0_9RHOO</name>
<evidence type="ECO:0000256" key="2">
    <source>
        <dbReference type="ARBA" id="ARBA00006464"/>
    </source>
</evidence>
<keyword evidence="6 7" id="KW-0472">Membrane</keyword>
<feature type="transmembrane region" description="Helical" evidence="7">
    <location>
        <begin position="80"/>
        <end position="102"/>
    </location>
</feature>
<dbReference type="NCBIfam" id="TIGR03023">
    <property type="entry name" value="WcaJ_sugtrans"/>
    <property type="match status" value="1"/>
</dbReference>
<organism evidence="9 10">
    <name type="scientific">Zoogloea oryzae</name>
    <dbReference type="NCBI Taxonomy" id="310767"/>
    <lineage>
        <taxon>Bacteria</taxon>
        <taxon>Pseudomonadati</taxon>
        <taxon>Pseudomonadota</taxon>
        <taxon>Betaproteobacteria</taxon>
        <taxon>Rhodocyclales</taxon>
        <taxon>Zoogloeaceae</taxon>
        <taxon>Zoogloea</taxon>
    </lineage>
</organism>
<proteinExistence type="inferred from homology"/>
<keyword evidence="3" id="KW-0808">Transferase</keyword>
<dbReference type="Pfam" id="PF02397">
    <property type="entry name" value="Bac_transf"/>
    <property type="match status" value="1"/>
</dbReference>
<feature type="transmembrane region" description="Helical" evidence="7">
    <location>
        <begin position="278"/>
        <end position="299"/>
    </location>
</feature>
<dbReference type="Gene3D" id="3.40.50.720">
    <property type="entry name" value="NAD(P)-binding Rossmann-like Domain"/>
    <property type="match status" value="1"/>
</dbReference>
<dbReference type="Pfam" id="PF13727">
    <property type="entry name" value="CoA_binding_3"/>
    <property type="match status" value="1"/>
</dbReference>
<dbReference type="EMBL" id="BSPX01000005">
    <property type="protein sequence ID" value="GLT21225.1"/>
    <property type="molecule type" value="Genomic_DNA"/>
</dbReference>
<dbReference type="InterPro" id="IPR036291">
    <property type="entry name" value="NAD(P)-bd_dom_sf"/>
</dbReference>
<evidence type="ECO:0000256" key="7">
    <source>
        <dbReference type="SAM" id="Phobius"/>
    </source>
</evidence>
<dbReference type="NCBIfam" id="TIGR03025">
    <property type="entry name" value="EPS_sugtrans"/>
    <property type="match status" value="1"/>
</dbReference>
<evidence type="ECO:0000256" key="1">
    <source>
        <dbReference type="ARBA" id="ARBA00004141"/>
    </source>
</evidence>
<dbReference type="PANTHER" id="PTHR30576">
    <property type="entry name" value="COLANIC BIOSYNTHESIS UDP-GLUCOSE LIPID CARRIER TRANSFERASE"/>
    <property type="match status" value="1"/>
</dbReference>
<dbReference type="InterPro" id="IPR003362">
    <property type="entry name" value="Bact_transf"/>
</dbReference>
<evidence type="ECO:0000256" key="3">
    <source>
        <dbReference type="ARBA" id="ARBA00022679"/>
    </source>
</evidence>
<accession>A0ABQ6F8R0</accession>
<dbReference type="RefSeq" id="WP_284186688.1">
    <property type="nucleotide sequence ID" value="NZ_BSPX01000005.1"/>
</dbReference>
<evidence type="ECO:0000259" key="8">
    <source>
        <dbReference type="Pfam" id="PF02397"/>
    </source>
</evidence>
<dbReference type="Proteomes" id="UP001157167">
    <property type="component" value="Unassembled WGS sequence"/>
</dbReference>
<feature type="transmembrane region" description="Helical" evidence="7">
    <location>
        <begin position="49"/>
        <end position="68"/>
    </location>
</feature>
<dbReference type="SUPFAM" id="SSF51735">
    <property type="entry name" value="NAD(P)-binding Rossmann-fold domains"/>
    <property type="match status" value="1"/>
</dbReference>
<protein>
    <submittedName>
        <fullName evidence="9">Undecaprenyl-phosphate glucose phosphotransferase</fullName>
    </submittedName>
</protein>
<evidence type="ECO:0000313" key="10">
    <source>
        <dbReference type="Proteomes" id="UP001157167"/>
    </source>
</evidence>
<comment type="caution">
    <text evidence="9">The sequence shown here is derived from an EMBL/GenBank/DDBJ whole genome shotgun (WGS) entry which is preliminary data.</text>
</comment>
<dbReference type="InterPro" id="IPR017475">
    <property type="entry name" value="EPS_sugar_tfrase"/>
</dbReference>
<evidence type="ECO:0000313" key="9">
    <source>
        <dbReference type="EMBL" id="GLT21225.1"/>
    </source>
</evidence>
<dbReference type="PANTHER" id="PTHR30576:SF21">
    <property type="entry name" value="UDP-GLUCOSE:UNDECAPRENYL-PHOSPHATE GLUCOSE-1-PHOSPHATE TRANSFERASE"/>
    <property type="match status" value="1"/>
</dbReference>
<reference evidence="10" key="1">
    <citation type="journal article" date="2019" name="Int. J. Syst. Evol. Microbiol.">
        <title>The Global Catalogue of Microorganisms (GCM) 10K type strain sequencing project: providing services to taxonomists for standard genome sequencing and annotation.</title>
        <authorList>
            <consortium name="The Broad Institute Genomics Platform"/>
            <consortium name="The Broad Institute Genome Sequencing Center for Infectious Disease"/>
            <person name="Wu L."/>
            <person name="Ma J."/>
        </authorList>
    </citation>
    <scope>NUCLEOTIDE SEQUENCE [LARGE SCALE GENOMIC DNA]</scope>
    <source>
        <strain evidence="10">NBRC 102407</strain>
    </source>
</reference>
<keyword evidence="10" id="KW-1185">Reference proteome</keyword>
<evidence type="ECO:0000256" key="4">
    <source>
        <dbReference type="ARBA" id="ARBA00022692"/>
    </source>
</evidence>
<evidence type="ECO:0000256" key="6">
    <source>
        <dbReference type="ARBA" id="ARBA00023136"/>
    </source>
</evidence>
<comment type="similarity">
    <text evidence="2">Belongs to the bacterial sugar transferase family.</text>
</comment>
<evidence type="ECO:0000256" key="5">
    <source>
        <dbReference type="ARBA" id="ARBA00022989"/>
    </source>
</evidence>